<dbReference type="EMBL" id="BAAALT010000143">
    <property type="protein sequence ID" value="GAA1816614.1"/>
    <property type="molecule type" value="Genomic_DNA"/>
</dbReference>
<reference evidence="1 2" key="1">
    <citation type="journal article" date="2019" name="Int. J. Syst. Evol. Microbiol.">
        <title>The Global Catalogue of Microorganisms (GCM) 10K type strain sequencing project: providing services to taxonomists for standard genome sequencing and annotation.</title>
        <authorList>
            <consortium name="The Broad Institute Genomics Platform"/>
            <consortium name="The Broad Institute Genome Sequencing Center for Infectious Disease"/>
            <person name="Wu L."/>
            <person name="Ma J."/>
        </authorList>
    </citation>
    <scope>NUCLEOTIDE SEQUENCE [LARGE SCALE GENOMIC DNA]</scope>
    <source>
        <strain evidence="1 2">JCM 13250</strain>
    </source>
</reference>
<sequence>MFYRDGAELVAHIDRDAAQVLRQCAAQLTELLGDDPDRDDPVVARLFPDMYRNDPEAAAEMRELTEDDLRLAKVTGFSEMIADLPRNGGDVRLTEESADVWVRGLTDMRLALGLRLDIRDDTDFEAEIDDAVAADPTSNRVRQLAVYGYLTGLQGSLVDALMD</sequence>
<dbReference type="Proteomes" id="UP001500218">
    <property type="component" value="Unassembled WGS sequence"/>
</dbReference>
<comment type="caution">
    <text evidence="1">The sequence shown here is derived from an EMBL/GenBank/DDBJ whole genome shotgun (WGS) entry which is preliminary data.</text>
</comment>
<dbReference type="InterPro" id="IPR018561">
    <property type="entry name" value="AosR"/>
</dbReference>
<proteinExistence type="predicted"/>
<protein>
    <recommendedName>
        <fullName evidence="3">DUF2017 domain-containing protein</fullName>
    </recommendedName>
</protein>
<gene>
    <name evidence="1" type="ORF">GCM10009682_41900</name>
</gene>
<organism evidence="1 2">
    <name type="scientific">Luedemannella flava</name>
    <dbReference type="NCBI Taxonomy" id="349316"/>
    <lineage>
        <taxon>Bacteria</taxon>
        <taxon>Bacillati</taxon>
        <taxon>Actinomycetota</taxon>
        <taxon>Actinomycetes</taxon>
        <taxon>Micromonosporales</taxon>
        <taxon>Micromonosporaceae</taxon>
        <taxon>Luedemannella</taxon>
    </lineage>
</organism>
<dbReference type="RefSeq" id="WP_344134840.1">
    <property type="nucleotide sequence ID" value="NZ_BAAALT010000143.1"/>
</dbReference>
<dbReference type="Pfam" id="PF09438">
    <property type="entry name" value="DUF2017"/>
    <property type="match status" value="1"/>
</dbReference>
<name>A0ABN2MAJ5_9ACTN</name>
<keyword evidence="2" id="KW-1185">Reference proteome</keyword>
<accession>A0ABN2MAJ5</accession>
<evidence type="ECO:0000313" key="2">
    <source>
        <dbReference type="Proteomes" id="UP001500218"/>
    </source>
</evidence>
<evidence type="ECO:0008006" key="3">
    <source>
        <dbReference type="Google" id="ProtNLM"/>
    </source>
</evidence>
<evidence type="ECO:0000313" key="1">
    <source>
        <dbReference type="EMBL" id="GAA1816614.1"/>
    </source>
</evidence>